<protein>
    <submittedName>
        <fullName evidence="2">Uncharacterized protein</fullName>
    </submittedName>
</protein>
<dbReference type="Proteomes" id="UP000321306">
    <property type="component" value="Unassembled WGS sequence"/>
</dbReference>
<reference evidence="2 3" key="1">
    <citation type="submission" date="2019-07" db="EMBL/GenBank/DDBJ databases">
        <title>Whole genome shotgun sequence of Deinococcus cellulosilyticus NBRC 106333.</title>
        <authorList>
            <person name="Hosoyama A."/>
            <person name="Uohara A."/>
            <person name="Ohji S."/>
            <person name="Ichikawa N."/>
        </authorList>
    </citation>
    <scope>NUCLEOTIDE SEQUENCE [LARGE SCALE GENOMIC DNA]</scope>
    <source>
        <strain evidence="2 3">NBRC 106333</strain>
    </source>
</reference>
<gene>
    <name evidence="2" type="ORF">DC3_22870</name>
</gene>
<comment type="caution">
    <text evidence="2">The sequence shown here is derived from an EMBL/GenBank/DDBJ whole genome shotgun (WGS) entry which is preliminary data.</text>
</comment>
<feature type="compositionally biased region" description="Low complexity" evidence="1">
    <location>
        <begin position="301"/>
        <end position="313"/>
    </location>
</feature>
<feature type="region of interest" description="Disordered" evidence="1">
    <location>
        <begin position="264"/>
        <end position="357"/>
    </location>
</feature>
<accession>A0A511N1B6</accession>
<organism evidence="2 3">
    <name type="scientific">Deinococcus cellulosilyticus (strain DSM 18568 / NBRC 106333 / KACC 11606 / 5516J-15)</name>
    <dbReference type="NCBI Taxonomy" id="1223518"/>
    <lineage>
        <taxon>Bacteria</taxon>
        <taxon>Thermotogati</taxon>
        <taxon>Deinococcota</taxon>
        <taxon>Deinococci</taxon>
        <taxon>Deinococcales</taxon>
        <taxon>Deinococcaceae</taxon>
        <taxon>Deinococcus</taxon>
    </lineage>
</organism>
<dbReference type="EMBL" id="BJXB01000009">
    <property type="protein sequence ID" value="GEM46652.1"/>
    <property type="molecule type" value="Genomic_DNA"/>
</dbReference>
<dbReference type="AlphaFoldDB" id="A0A511N1B6"/>
<keyword evidence="3" id="KW-1185">Reference proteome</keyword>
<name>A0A511N1B6_DEIC1</name>
<sequence>MNWPECFHPTGVTPEPSNRPVRLMDLFYLTHAGHTDLCVVASRFGGGVTLLRKADLKDHPALLQELQAMHTSTSGRLPMLSTPALFVGHITHMTHLGNLQGLNDPLQATGALEGRWTPAGTQDLHQEGHFTLGRLDVLLSAQLGSGLTFTSLGDVPQQVSALTFPASGQDDRLMRLYMMHPDPMGEHIDNQDLMHLTLKGLIQDLQGDLPDLHPLRKLRWQTAPPTTLVGQLKQFLADTADDSLAGTLQVLDRHLPALLGEHGKGIHKAQQQRSVYDGRPLGGPKNTSQKPGFPVEPEKPAPAVTPAKATPAPQTKPRAQKTWGTDFDPSPPPKKPSTEPEQPEASPPAPKDWDQDF</sequence>
<evidence type="ECO:0000313" key="3">
    <source>
        <dbReference type="Proteomes" id="UP000321306"/>
    </source>
</evidence>
<evidence type="ECO:0000313" key="2">
    <source>
        <dbReference type="EMBL" id="GEM46652.1"/>
    </source>
</evidence>
<dbReference type="RefSeq" id="WP_146884467.1">
    <property type="nucleotide sequence ID" value="NZ_BJXB01000009.1"/>
</dbReference>
<evidence type="ECO:0000256" key="1">
    <source>
        <dbReference type="SAM" id="MobiDB-lite"/>
    </source>
</evidence>
<proteinExistence type="predicted"/>